<name>A0A1E3W679_9HYPH</name>
<proteinExistence type="predicted"/>
<dbReference type="InterPro" id="IPR056442">
    <property type="entry name" value="GINT1_N"/>
</dbReference>
<dbReference type="EMBL" id="LPWF01000010">
    <property type="protein sequence ID" value="ODS01002.1"/>
    <property type="molecule type" value="Genomic_DNA"/>
</dbReference>
<dbReference type="STRING" id="1774969.AUC69_07345"/>
<evidence type="ECO:0000313" key="2">
    <source>
        <dbReference type="EMBL" id="ODS01002.1"/>
    </source>
</evidence>
<comment type="caution">
    <text evidence="2">The sequence shown here is derived from an EMBL/GenBank/DDBJ whole genome shotgun (WGS) entry which is preliminary data.</text>
</comment>
<organism evidence="2 3">
    <name type="scientific">Methyloceanibacter superfactus</name>
    <dbReference type="NCBI Taxonomy" id="1774969"/>
    <lineage>
        <taxon>Bacteria</taxon>
        <taxon>Pseudomonadati</taxon>
        <taxon>Pseudomonadota</taxon>
        <taxon>Alphaproteobacteria</taxon>
        <taxon>Hyphomicrobiales</taxon>
        <taxon>Hyphomicrobiaceae</taxon>
        <taxon>Methyloceanibacter</taxon>
    </lineage>
</organism>
<evidence type="ECO:0000259" key="1">
    <source>
        <dbReference type="Pfam" id="PF24793"/>
    </source>
</evidence>
<keyword evidence="3" id="KW-1185">Reference proteome</keyword>
<dbReference type="InterPro" id="IPR023296">
    <property type="entry name" value="Glyco_hydro_beta-prop_sf"/>
</dbReference>
<dbReference type="SUPFAM" id="SSF75005">
    <property type="entry name" value="Arabinanase/levansucrase/invertase"/>
    <property type="match status" value="1"/>
</dbReference>
<dbReference type="Gene3D" id="2.115.10.20">
    <property type="entry name" value="Glycosyl hydrolase domain, family 43"/>
    <property type="match status" value="1"/>
</dbReference>
<feature type="domain" description="Glucosamine inositolphosphorylceramide transferase 1 N-terminal" evidence="1">
    <location>
        <begin position="150"/>
        <end position="370"/>
    </location>
</feature>
<protein>
    <recommendedName>
        <fullName evidence="1">Glucosamine inositolphosphorylceramide transferase 1 N-terminal domain-containing protein</fullName>
    </recommendedName>
</protein>
<evidence type="ECO:0000313" key="3">
    <source>
        <dbReference type="Proteomes" id="UP000094472"/>
    </source>
</evidence>
<dbReference type="AlphaFoldDB" id="A0A1E3W679"/>
<reference evidence="2 3" key="1">
    <citation type="journal article" date="2016" name="Environ. Microbiol.">
        <title>New Methyloceanibacter diversity from North Sea sediments includes methanotroph containing solely the soluble methane monooxygenase.</title>
        <authorList>
            <person name="Vekeman B."/>
            <person name="Kerckhof F.M."/>
            <person name="Cremers G."/>
            <person name="de Vos P."/>
            <person name="Vandamme P."/>
            <person name="Boon N."/>
            <person name="Op den Camp H.J."/>
            <person name="Heylen K."/>
        </authorList>
    </citation>
    <scope>NUCLEOTIDE SEQUENCE [LARGE SCALE GENOMIC DNA]</scope>
    <source>
        <strain evidence="2 3">R-67175</strain>
    </source>
</reference>
<dbReference type="RefSeq" id="WP_069440912.1">
    <property type="nucleotide sequence ID" value="NZ_LPWF01000010.1"/>
</dbReference>
<dbReference type="OrthoDB" id="3771157at2"/>
<sequence>MFDGVVGDAGALAAVLERSNPRLAVLDSQSGLLASGVCALEHPENFTRGLDGVFSRMAGLLLNAVHHLGHTDETGISPAPVASSPPGPGLAKPLTFLSSAIAAKASARLARLLGQAPRWFVAWRRGANPGASLDIAWRDFTPLPDGGRGYYADPFVLLRGDTAHVFIEEVPFATGKGIISHFTIDAEGKATATRPVLERPYHLSYPFVFERDGETWMIPETSANRTVELYRAERFPDRWVKEAVLLDDILADDATLIEHGGRLWLFAGVRDWQASSWEALGLFHAETLMGPWQAHAGNPVLLDPAAARPAGAMFTHNGRLIRPAQDCRGGYGAGLAFARIDRLDEEGFAQEVVARVTPRTRKAEGLHTYNRSGDVEVIDLFGKV</sequence>
<accession>A0A1E3W679</accession>
<dbReference type="Proteomes" id="UP000094472">
    <property type="component" value="Unassembled WGS sequence"/>
</dbReference>
<gene>
    <name evidence="2" type="ORF">AUC69_07345</name>
</gene>
<dbReference type="Pfam" id="PF24793">
    <property type="entry name" value="GINT1_N"/>
    <property type="match status" value="1"/>
</dbReference>